<gene>
    <name evidence="1" type="ORF">A2570_00080</name>
</gene>
<comment type="caution">
    <text evidence="1">The sequence shown here is derived from an EMBL/GenBank/DDBJ whole genome shotgun (WGS) entry which is preliminary data.</text>
</comment>
<proteinExistence type="predicted"/>
<name>A0A1G1XM00_9BACT</name>
<accession>A0A1G1XM00</accession>
<dbReference type="Proteomes" id="UP000178570">
    <property type="component" value="Unassembled WGS sequence"/>
</dbReference>
<evidence type="ECO:0000313" key="2">
    <source>
        <dbReference type="Proteomes" id="UP000178570"/>
    </source>
</evidence>
<evidence type="ECO:0000313" key="1">
    <source>
        <dbReference type="EMBL" id="OGY41028.1"/>
    </source>
</evidence>
<dbReference type="AlphaFoldDB" id="A0A1G1XM00"/>
<organism evidence="1 2">
    <name type="scientific">Candidatus Brennerbacteria bacterium RIFOXYD1_FULL_41_16</name>
    <dbReference type="NCBI Taxonomy" id="1797529"/>
    <lineage>
        <taxon>Bacteria</taxon>
        <taxon>Candidatus Brenneribacteriota</taxon>
    </lineage>
</organism>
<dbReference type="EMBL" id="MHHY01000001">
    <property type="protein sequence ID" value="OGY41028.1"/>
    <property type="molecule type" value="Genomic_DNA"/>
</dbReference>
<sequence length="63" mass="6876">MTNLQMVIGVGKITVIDGSVFVFKVKTVGGRTITGLGFIYTTTRLLGKNIFWDLKLATNSLLN</sequence>
<protein>
    <submittedName>
        <fullName evidence="1">Uncharacterized protein</fullName>
    </submittedName>
</protein>
<dbReference type="STRING" id="1797529.A2570_00080"/>
<reference evidence="1 2" key="1">
    <citation type="journal article" date="2016" name="Nat. Commun.">
        <title>Thousands of microbial genomes shed light on interconnected biogeochemical processes in an aquifer system.</title>
        <authorList>
            <person name="Anantharaman K."/>
            <person name="Brown C.T."/>
            <person name="Hug L.A."/>
            <person name="Sharon I."/>
            <person name="Castelle C.J."/>
            <person name="Probst A.J."/>
            <person name="Thomas B.C."/>
            <person name="Singh A."/>
            <person name="Wilkins M.J."/>
            <person name="Karaoz U."/>
            <person name="Brodie E.L."/>
            <person name="Williams K.H."/>
            <person name="Hubbard S.S."/>
            <person name="Banfield J.F."/>
        </authorList>
    </citation>
    <scope>NUCLEOTIDE SEQUENCE [LARGE SCALE GENOMIC DNA]</scope>
</reference>